<proteinExistence type="predicted"/>
<dbReference type="EMBL" id="CP139858">
    <property type="protein sequence ID" value="WQC01482.1"/>
    <property type="molecule type" value="Genomic_DNA"/>
</dbReference>
<gene>
    <name evidence="2" type="ORF">U0R22_005701</name>
</gene>
<dbReference type="Proteomes" id="UP001322481">
    <property type="component" value="Chromosome"/>
</dbReference>
<evidence type="ECO:0000313" key="2">
    <source>
        <dbReference type="EMBL" id="WQC01482.1"/>
    </source>
</evidence>
<keyword evidence="1" id="KW-1133">Transmembrane helix</keyword>
<protein>
    <submittedName>
        <fullName evidence="2">Uncharacterized protein</fullName>
    </submittedName>
</protein>
<reference evidence="2 3" key="1">
    <citation type="submission" date="2023-11" db="EMBL/GenBank/DDBJ databases">
        <authorList>
            <person name="Panchal A.K."/>
            <person name="Meaney J.S."/>
            <person name="Karas B.J."/>
            <person name="diCenzo G.C."/>
        </authorList>
    </citation>
    <scope>NUCLEOTIDE SEQUENCE [LARGE SCALE GENOMIC DNA]</scope>
    <source>
        <strain evidence="2 3">NZP2235</strain>
    </source>
</reference>
<name>A0ABZ0VVP3_9HYPH</name>
<sequence>MFSNPAIRQYTETLQIANRAALAGEFGGRHRVANFLENPARNAALAMFFVTFMDHFLFCTAIAHIAAHNDKVG</sequence>
<dbReference type="RefSeq" id="WP_322416432.1">
    <property type="nucleotide sequence ID" value="NZ_CP139858.1"/>
</dbReference>
<evidence type="ECO:0000313" key="3">
    <source>
        <dbReference type="Proteomes" id="UP001322481"/>
    </source>
</evidence>
<feature type="transmembrane region" description="Helical" evidence="1">
    <location>
        <begin position="43"/>
        <end position="67"/>
    </location>
</feature>
<accession>A0ABZ0VVP3</accession>
<keyword evidence="3" id="KW-1185">Reference proteome</keyword>
<evidence type="ECO:0000256" key="1">
    <source>
        <dbReference type="SAM" id="Phobius"/>
    </source>
</evidence>
<keyword evidence="1" id="KW-0812">Transmembrane</keyword>
<organism evidence="2 3">
    <name type="scientific">Mesorhizobium huakuii</name>
    <dbReference type="NCBI Taxonomy" id="28104"/>
    <lineage>
        <taxon>Bacteria</taxon>
        <taxon>Pseudomonadati</taxon>
        <taxon>Pseudomonadota</taxon>
        <taxon>Alphaproteobacteria</taxon>
        <taxon>Hyphomicrobiales</taxon>
        <taxon>Phyllobacteriaceae</taxon>
        <taxon>Mesorhizobium</taxon>
    </lineage>
</organism>
<keyword evidence="1" id="KW-0472">Membrane</keyword>